<gene>
    <name evidence="1" type="ORF">HEQ75_21305</name>
</gene>
<evidence type="ECO:0000313" key="2">
    <source>
        <dbReference type="Proteomes" id="UP000787635"/>
    </source>
</evidence>
<dbReference type="RefSeq" id="WP_168034140.1">
    <property type="nucleotide sequence ID" value="NZ_JAAVNE010000044.1"/>
</dbReference>
<name>A0ABX1ECC2_9PROT</name>
<protein>
    <submittedName>
        <fullName evidence="1">Uncharacterized protein</fullName>
    </submittedName>
</protein>
<sequence length="84" mass="8669">MAGLAQHPANLTESAAPQGLVRALARLVAEDRARGLDGVAIAERALLAARAYSPALPLPHLRDAVEAALRLGGAPGRGPFRETP</sequence>
<accession>A0ABX1ECC2</accession>
<dbReference type="EMBL" id="JAAVNE010000044">
    <property type="protein sequence ID" value="NKC33413.1"/>
    <property type="molecule type" value="Genomic_DNA"/>
</dbReference>
<organism evidence="1 2">
    <name type="scientific">Falsiroseomonas selenitidurans</name>
    <dbReference type="NCBI Taxonomy" id="2716335"/>
    <lineage>
        <taxon>Bacteria</taxon>
        <taxon>Pseudomonadati</taxon>
        <taxon>Pseudomonadota</taxon>
        <taxon>Alphaproteobacteria</taxon>
        <taxon>Acetobacterales</taxon>
        <taxon>Roseomonadaceae</taxon>
        <taxon>Falsiroseomonas</taxon>
    </lineage>
</organism>
<reference evidence="1 2" key="1">
    <citation type="submission" date="2020-03" db="EMBL/GenBank/DDBJ databases">
        <title>Roseomonas selenitidurans sp. nov. isolated from urban soil.</title>
        <authorList>
            <person name="Liu H."/>
        </authorList>
    </citation>
    <scope>NUCLEOTIDE SEQUENCE [LARGE SCALE GENOMIC DNA]</scope>
    <source>
        <strain evidence="1 2">BU-1</strain>
    </source>
</reference>
<dbReference type="Proteomes" id="UP000787635">
    <property type="component" value="Unassembled WGS sequence"/>
</dbReference>
<comment type="caution">
    <text evidence="1">The sequence shown here is derived from an EMBL/GenBank/DDBJ whole genome shotgun (WGS) entry which is preliminary data.</text>
</comment>
<proteinExistence type="predicted"/>
<keyword evidence="2" id="KW-1185">Reference proteome</keyword>
<evidence type="ECO:0000313" key="1">
    <source>
        <dbReference type="EMBL" id="NKC33413.1"/>
    </source>
</evidence>